<dbReference type="EMBL" id="CP025197">
    <property type="protein sequence ID" value="AUG57333.1"/>
    <property type="molecule type" value="Genomic_DNA"/>
</dbReference>
<gene>
    <name evidence="2" type="ORF">HVS_07080</name>
</gene>
<dbReference type="KEGG" id="hsc:HVS_07080"/>
<keyword evidence="3" id="KW-1185">Reference proteome</keyword>
<evidence type="ECO:0000313" key="3">
    <source>
        <dbReference type="Proteomes" id="UP000233534"/>
    </source>
</evidence>
<organism evidence="2 3">
    <name type="scientific">Acetivibrio saccincola</name>
    <dbReference type="NCBI Taxonomy" id="1677857"/>
    <lineage>
        <taxon>Bacteria</taxon>
        <taxon>Bacillati</taxon>
        <taxon>Bacillota</taxon>
        <taxon>Clostridia</taxon>
        <taxon>Eubacteriales</taxon>
        <taxon>Oscillospiraceae</taxon>
        <taxon>Acetivibrio</taxon>
    </lineage>
</organism>
<dbReference type="AlphaFoldDB" id="A0A2K9EHB1"/>
<reference evidence="2 3" key="1">
    <citation type="submission" date="2017-12" db="EMBL/GenBank/DDBJ databases">
        <title>Complete genome sequence of Herbivorax saccincola GGR1, a novel Cellulosome-producing hydrolytic bacterium in a thermophilic biogas plant, established by Illumina and Nanopore MinION sequencing.</title>
        <authorList>
            <person name="Pechtl A."/>
            <person name="Ruckert C."/>
            <person name="Koeck D.E."/>
            <person name="Maus I."/>
            <person name="Winkler A."/>
            <person name="Kalinowski J."/>
            <person name="Puhler A."/>
            <person name="Schwarz W.W."/>
            <person name="Zverlov V.V."/>
            <person name="Schluter A."/>
            <person name="Liebl W."/>
        </authorList>
    </citation>
    <scope>NUCLEOTIDE SEQUENCE [LARGE SCALE GENOMIC DNA]</scope>
    <source>
        <strain evidence="3">SR1</strain>
    </source>
</reference>
<proteinExistence type="predicted"/>
<name>A0A2K9EHB1_9FIRM</name>
<keyword evidence="1" id="KW-0472">Membrane</keyword>
<keyword evidence="1" id="KW-1133">Transmembrane helix</keyword>
<protein>
    <submittedName>
        <fullName evidence="2">Uncharacterized protein</fullName>
    </submittedName>
</protein>
<sequence>MDNGRFAGVGVGFGGGVFFLIILIILLLIIFPFGGVY</sequence>
<evidence type="ECO:0000256" key="1">
    <source>
        <dbReference type="SAM" id="Phobius"/>
    </source>
</evidence>
<feature type="transmembrane region" description="Helical" evidence="1">
    <location>
        <begin position="6"/>
        <end position="31"/>
    </location>
</feature>
<dbReference type="Proteomes" id="UP000233534">
    <property type="component" value="Chromosome"/>
</dbReference>
<evidence type="ECO:0000313" key="2">
    <source>
        <dbReference type="EMBL" id="AUG57333.1"/>
    </source>
</evidence>
<keyword evidence="1" id="KW-0812">Transmembrane</keyword>
<accession>A0A2K9EHB1</accession>